<dbReference type="Pfam" id="PF00005">
    <property type="entry name" value="ABC_tran"/>
    <property type="match status" value="1"/>
</dbReference>
<dbReference type="RefSeq" id="WP_062485660.1">
    <property type="nucleotide sequence ID" value="NZ_KQ960952.1"/>
</dbReference>
<keyword evidence="4" id="KW-0410">Iron transport</keyword>
<dbReference type="Proteomes" id="UP000070160">
    <property type="component" value="Unassembled WGS sequence"/>
</dbReference>
<dbReference type="PANTHER" id="PTHR42771">
    <property type="entry name" value="IRON(3+)-HYDROXAMATE IMPORT ATP-BINDING PROTEIN FHUC"/>
    <property type="match status" value="1"/>
</dbReference>
<dbReference type="EMBL" id="LSDT01000043">
    <property type="protein sequence ID" value="KXB90846.1"/>
    <property type="molecule type" value="Genomic_DNA"/>
</dbReference>
<dbReference type="SMART" id="SM00382">
    <property type="entry name" value="AAA"/>
    <property type="match status" value="1"/>
</dbReference>
<evidence type="ECO:0000256" key="2">
    <source>
        <dbReference type="ARBA" id="ARBA00022448"/>
    </source>
</evidence>
<evidence type="ECO:0000313" key="12">
    <source>
        <dbReference type="Proteomes" id="UP000070160"/>
    </source>
</evidence>
<dbReference type="PANTHER" id="PTHR42771:SF2">
    <property type="entry name" value="IRON(3+)-HYDROXAMATE IMPORT ATP-BINDING PROTEIN FHUC"/>
    <property type="match status" value="1"/>
</dbReference>
<dbReference type="GO" id="GO:0006826">
    <property type="term" value="P:iron ion transport"/>
    <property type="evidence" value="ECO:0007669"/>
    <property type="project" value="UniProtKB-KW"/>
</dbReference>
<evidence type="ECO:0000256" key="4">
    <source>
        <dbReference type="ARBA" id="ARBA00022496"/>
    </source>
</evidence>
<evidence type="ECO:0000256" key="3">
    <source>
        <dbReference type="ARBA" id="ARBA00022475"/>
    </source>
</evidence>
<dbReference type="GO" id="GO:0016887">
    <property type="term" value="F:ATP hydrolysis activity"/>
    <property type="evidence" value="ECO:0007669"/>
    <property type="project" value="InterPro"/>
</dbReference>
<keyword evidence="5" id="KW-0547">Nucleotide-binding</keyword>
<keyword evidence="3" id="KW-1003">Cell membrane</keyword>
<gene>
    <name evidence="11" type="ORF">HMPREF3182_00927</name>
</gene>
<dbReference type="GO" id="GO:0005524">
    <property type="term" value="F:ATP binding"/>
    <property type="evidence" value="ECO:0007669"/>
    <property type="project" value="UniProtKB-KW"/>
</dbReference>
<evidence type="ECO:0000256" key="9">
    <source>
        <dbReference type="ARBA" id="ARBA00023136"/>
    </source>
</evidence>
<dbReference type="SUPFAM" id="SSF52540">
    <property type="entry name" value="P-loop containing nucleoside triphosphate hydrolases"/>
    <property type="match status" value="1"/>
</dbReference>
<evidence type="ECO:0000259" key="10">
    <source>
        <dbReference type="PROSITE" id="PS50893"/>
    </source>
</evidence>
<keyword evidence="7" id="KW-0408">Iron</keyword>
<keyword evidence="8" id="KW-0406">Ion transport</keyword>
<comment type="caution">
    <text evidence="11">The sequence shown here is derived from an EMBL/GenBank/DDBJ whole genome shotgun (WGS) entry which is preliminary data.</text>
</comment>
<evidence type="ECO:0000256" key="5">
    <source>
        <dbReference type="ARBA" id="ARBA00022741"/>
    </source>
</evidence>
<accession>A0A134CF63</accession>
<proteinExistence type="predicted"/>
<keyword evidence="6 11" id="KW-0067">ATP-binding</keyword>
<feature type="domain" description="ABC transporter" evidence="10">
    <location>
        <begin position="5"/>
        <end position="241"/>
    </location>
</feature>
<dbReference type="InterPro" id="IPR003439">
    <property type="entry name" value="ABC_transporter-like_ATP-bd"/>
</dbReference>
<dbReference type="STRING" id="1588748.HMPREF3182_00927"/>
<comment type="subcellular location">
    <subcellularLocation>
        <location evidence="1">Cell membrane</location>
        <topology evidence="1">Peripheral membrane protein</topology>
    </subcellularLocation>
</comment>
<evidence type="ECO:0000256" key="6">
    <source>
        <dbReference type="ARBA" id="ARBA00022840"/>
    </source>
</evidence>
<dbReference type="InterPro" id="IPR003593">
    <property type="entry name" value="AAA+_ATPase"/>
</dbReference>
<dbReference type="PROSITE" id="PS50893">
    <property type="entry name" value="ABC_TRANSPORTER_2"/>
    <property type="match status" value="1"/>
</dbReference>
<sequence>MKAIIEVDNIDVYRQKRHVLRHLSFTVAPGEIVAVIGPNGCGKSTLLQTVGRLLPYSKGNIYLYEQVLRQYTRKELARHIAILPQFHELPDMMTCRELVRLGRFPYHRFLRGLTSYDETWVTDSLKAVQMENMDNVLVRTLSGGEQQRIWLAVLLAQQAPILLLDEPTTYLDMYHQIHMMNVLRQACIKRGLTIILVLHDMNQVLQFASRVLALKEGVIVADGTPQEVITPALMRDIFGIRGECMATGDHSFAWIGKDIF</sequence>
<evidence type="ECO:0000256" key="7">
    <source>
        <dbReference type="ARBA" id="ARBA00023004"/>
    </source>
</evidence>
<dbReference type="PROSITE" id="PS00211">
    <property type="entry name" value="ABC_TRANSPORTER_1"/>
    <property type="match status" value="1"/>
</dbReference>
<dbReference type="InterPro" id="IPR017871">
    <property type="entry name" value="ABC_transporter-like_CS"/>
</dbReference>
<dbReference type="AlphaFoldDB" id="A0A134CF63"/>
<dbReference type="Gene3D" id="3.40.50.300">
    <property type="entry name" value="P-loop containing nucleotide triphosphate hydrolases"/>
    <property type="match status" value="1"/>
</dbReference>
<dbReference type="InterPro" id="IPR051535">
    <property type="entry name" value="Siderophore_ABC-ATPase"/>
</dbReference>
<keyword evidence="12" id="KW-1185">Reference proteome</keyword>
<dbReference type="CDD" id="cd03214">
    <property type="entry name" value="ABC_Iron-Siderophores_B12_Hemin"/>
    <property type="match status" value="1"/>
</dbReference>
<dbReference type="InterPro" id="IPR027417">
    <property type="entry name" value="P-loop_NTPase"/>
</dbReference>
<evidence type="ECO:0000256" key="8">
    <source>
        <dbReference type="ARBA" id="ARBA00023065"/>
    </source>
</evidence>
<keyword evidence="2" id="KW-0813">Transport</keyword>
<dbReference type="GO" id="GO:0005886">
    <property type="term" value="C:plasma membrane"/>
    <property type="evidence" value="ECO:0007669"/>
    <property type="project" value="UniProtKB-SubCell"/>
</dbReference>
<name>A0A134CF63_9FIRM</name>
<dbReference type="FunFam" id="3.40.50.300:FF:000134">
    <property type="entry name" value="Iron-enterobactin ABC transporter ATP-binding protein"/>
    <property type="match status" value="1"/>
</dbReference>
<keyword evidence="9" id="KW-0472">Membrane</keyword>
<evidence type="ECO:0000313" key="11">
    <source>
        <dbReference type="EMBL" id="KXB90846.1"/>
    </source>
</evidence>
<protein>
    <submittedName>
        <fullName evidence="11">Putative ferrichrome ABC transporter, ATP-binding protein FhuC</fullName>
    </submittedName>
</protein>
<evidence type="ECO:0000256" key="1">
    <source>
        <dbReference type="ARBA" id="ARBA00004202"/>
    </source>
</evidence>
<reference evidence="12" key="1">
    <citation type="submission" date="2016-01" db="EMBL/GenBank/DDBJ databases">
        <authorList>
            <person name="Mitreva M."/>
            <person name="Pepin K.H."/>
            <person name="Mihindukulasuriya K.A."/>
            <person name="Fulton R."/>
            <person name="Fronick C."/>
            <person name="O'Laughlin M."/>
            <person name="Miner T."/>
            <person name="Herter B."/>
            <person name="Rosa B.A."/>
            <person name="Cordes M."/>
            <person name="Tomlinson C."/>
            <person name="Wollam A."/>
            <person name="Palsikar V.B."/>
            <person name="Mardis E.R."/>
            <person name="Wilson R.K."/>
        </authorList>
    </citation>
    <scope>NUCLEOTIDE SEQUENCE [LARGE SCALE GENOMIC DNA]</scope>
    <source>
        <strain evidence="12">KA00182</strain>
    </source>
</reference>
<organism evidence="11 12">
    <name type="scientific">Megasphaera hutchinsoni</name>
    <dbReference type="NCBI Taxonomy" id="1588748"/>
    <lineage>
        <taxon>Bacteria</taxon>
        <taxon>Bacillati</taxon>
        <taxon>Bacillota</taxon>
        <taxon>Negativicutes</taxon>
        <taxon>Veillonellales</taxon>
        <taxon>Veillonellaceae</taxon>
        <taxon>Megasphaera</taxon>
    </lineage>
</organism>
<dbReference type="PATRIC" id="fig|1588748.3.peg.891"/>